<keyword evidence="3" id="KW-1185">Reference proteome</keyword>
<evidence type="ECO:0008006" key="4">
    <source>
        <dbReference type="Google" id="ProtNLM"/>
    </source>
</evidence>
<dbReference type="EMBL" id="CAXJIO010000012">
    <property type="protein sequence ID" value="CAL2103025.1"/>
    <property type="molecule type" value="Genomic_DNA"/>
</dbReference>
<dbReference type="PANTHER" id="PTHR30221:SF1">
    <property type="entry name" value="SMALL-CONDUCTANCE MECHANOSENSITIVE CHANNEL"/>
    <property type="match status" value="1"/>
</dbReference>
<dbReference type="InterPro" id="IPR045275">
    <property type="entry name" value="MscS_archaea/bacteria_type"/>
</dbReference>
<comment type="caution">
    <text evidence="2">The sequence shown here is derived from an EMBL/GenBank/DDBJ whole genome shotgun (WGS) entry which is preliminary data.</text>
</comment>
<feature type="transmembrane region" description="Helical" evidence="1">
    <location>
        <begin position="160"/>
        <end position="181"/>
    </location>
</feature>
<feature type="transmembrane region" description="Helical" evidence="1">
    <location>
        <begin position="187"/>
        <end position="210"/>
    </location>
</feature>
<keyword evidence="1" id="KW-0812">Transmembrane</keyword>
<feature type="transmembrane region" description="Helical" evidence="1">
    <location>
        <begin position="27"/>
        <end position="47"/>
    </location>
</feature>
<dbReference type="InterPro" id="IPR011014">
    <property type="entry name" value="MscS_channel_TM-2"/>
</dbReference>
<proteinExistence type="predicted"/>
<accession>A0ABM9PC12</accession>
<dbReference type="Gene3D" id="1.10.287.1260">
    <property type="match status" value="1"/>
</dbReference>
<dbReference type="InterPro" id="IPR008910">
    <property type="entry name" value="MSC_TM_helix"/>
</dbReference>
<reference evidence="2 3" key="1">
    <citation type="submission" date="2024-05" db="EMBL/GenBank/DDBJ databases">
        <authorList>
            <person name="Duchaud E."/>
        </authorList>
    </citation>
    <scope>NUCLEOTIDE SEQUENCE [LARGE SCALE GENOMIC DNA]</scope>
    <source>
        <strain evidence="2">Ena-SAMPLE-TAB-13-05-2024-13:56:06:370-140308</strain>
    </source>
</reference>
<name>A0ABM9PC12_9FLAO</name>
<feature type="transmembrane region" description="Helical" evidence="1">
    <location>
        <begin position="121"/>
        <end position="139"/>
    </location>
</feature>
<keyword evidence="1" id="KW-0472">Membrane</keyword>
<feature type="transmembrane region" description="Helical" evidence="1">
    <location>
        <begin position="89"/>
        <end position="109"/>
    </location>
</feature>
<dbReference type="Pfam" id="PF05552">
    <property type="entry name" value="MS_channel_1st_1"/>
    <property type="match status" value="2"/>
</dbReference>
<organism evidence="2 3">
    <name type="scientific">Tenacibaculum polynesiense</name>
    <dbReference type="NCBI Taxonomy" id="3137857"/>
    <lineage>
        <taxon>Bacteria</taxon>
        <taxon>Pseudomonadati</taxon>
        <taxon>Bacteroidota</taxon>
        <taxon>Flavobacteriia</taxon>
        <taxon>Flavobacteriales</taxon>
        <taxon>Flavobacteriaceae</taxon>
        <taxon>Tenacibaculum</taxon>
    </lineage>
</organism>
<protein>
    <recommendedName>
        <fullName evidence="4">Mechanosensitive ion channel</fullName>
    </recommendedName>
</protein>
<sequence length="277" mass="30856">MKNELTNWPEVFKSSFYSLWEKITQSLPNIAAALLVICIGIIVARIISKIISALLTKFGNTKMGSVLSIDDNKYEEKSKTEIIALFSKFSYWIVVLFFLVVSSNVLGWTIVSQEIGELFRYIPKLLSGIIIVIIGLYIARFIKHTILKAMSSLEMSGSKALSSMAFYIVLIFVVITALNQIGVDTLIINQNLTIIIASTILSFAIAFGFASRNILESFISGSYSRKNLEIGTEIIIDGFQGEIVKVDAVTFNVDNGKTIKVFPLKILTNINYEIIKK</sequence>
<dbReference type="RefSeq" id="WP_348716954.1">
    <property type="nucleotide sequence ID" value="NZ_CAXJIO010000012.1"/>
</dbReference>
<keyword evidence="1" id="KW-1133">Transmembrane helix</keyword>
<dbReference type="SUPFAM" id="SSF82861">
    <property type="entry name" value="Mechanosensitive channel protein MscS (YggB), transmembrane region"/>
    <property type="match status" value="1"/>
</dbReference>
<evidence type="ECO:0000313" key="3">
    <source>
        <dbReference type="Proteomes" id="UP001497527"/>
    </source>
</evidence>
<dbReference type="PANTHER" id="PTHR30221">
    <property type="entry name" value="SMALL-CONDUCTANCE MECHANOSENSITIVE CHANNEL"/>
    <property type="match status" value="1"/>
</dbReference>
<dbReference type="Proteomes" id="UP001497527">
    <property type="component" value="Unassembled WGS sequence"/>
</dbReference>
<gene>
    <name evidence="2" type="ORF">T190423A01A_30139</name>
</gene>
<evidence type="ECO:0000313" key="2">
    <source>
        <dbReference type="EMBL" id="CAL2103025.1"/>
    </source>
</evidence>
<evidence type="ECO:0000256" key="1">
    <source>
        <dbReference type="SAM" id="Phobius"/>
    </source>
</evidence>